<evidence type="ECO:0000256" key="3">
    <source>
        <dbReference type="ARBA" id="ARBA00022801"/>
    </source>
</evidence>
<sequence>METRANGEQDKRDNTAPATRLIIASGESNPDLYYKTRFLTPDPYIFLEIGSEKIILVNDLEIDRAKKESTADRILPTRDWEKTLSASGKPVSTINIVSAFLEERKIRDILVPFDFPLGYADALRKNGFNISARSGSFYPERALKSREEAHLIRTVQVGVEESLWEIIRILKASRVQDGFIHYGGTVLTSEKVKSILKREMIERNLLGEHTIVAGGEQACDPHMEGEGPLPAHLPIVFDIFPHHESTRYFADMTRTLFKGDVQPVHRELYEAVLEAQVKSIALARPGEDSRKLHQSVVDTFETRGYRTGEKNGRMEGFFHGTGHGVGLEIHEAPRVGRTGETLEPGHVITVEPGLYYPGTGGVRIEDMLYITESGYENLTTFPKDWGTVAIP</sequence>
<dbReference type="InterPro" id="IPR050659">
    <property type="entry name" value="Peptidase_M24B"/>
</dbReference>
<feature type="domain" description="Peptidase M24" evidence="6">
    <location>
        <begin position="188"/>
        <end position="372"/>
    </location>
</feature>
<accession>A0A7C3LSG7</accession>
<dbReference type="Gene3D" id="3.90.230.10">
    <property type="entry name" value="Creatinase/methionine aminopeptidase superfamily"/>
    <property type="match status" value="1"/>
</dbReference>
<dbReference type="GO" id="GO:0004177">
    <property type="term" value="F:aminopeptidase activity"/>
    <property type="evidence" value="ECO:0007669"/>
    <property type="project" value="UniProtKB-KW"/>
</dbReference>
<comment type="similarity">
    <text evidence="5">Belongs to the peptidase M24B family.</text>
</comment>
<keyword evidence="2 5" id="KW-0479">Metal-binding</keyword>
<dbReference type="AlphaFoldDB" id="A0A7C3LSG7"/>
<dbReference type="PANTHER" id="PTHR46112">
    <property type="entry name" value="AMINOPEPTIDASE"/>
    <property type="match status" value="1"/>
</dbReference>
<dbReference type="InterPro" id="IPR001131">
    <property type="entry name" value="Peptidase_M24B_aminopep-P_CS"/>
</dbReference>
<dbReference type="GO" id="GO:0006508">
    <property type="term" value="P:proteolysis"/>
    <property type="evidence" value="ECO:0007669"/>
    <property type="project" value="UniProtKB-KW"/>
</dbReference>
<evidence type="ECO:0000256" key="4">
    <source>
        <dbReference type="ARBA" id="ARBA00023049"/>
    </source>
</evidence>
<keyword evidence="4" id="KW-0482">Metalloprotease</keyword>
<keyword evidence="7" id="KW-0031">Aminopeptidase</keyword>
<dbReference type="InterPro" id="IPR036005">
    <property type="entry name" value="Creatinase/aminopeptidase-like"/>
</dbReference>
<evidence type="ECO:0000256" key="1">
    <source>
        <dbReference type="ARBA" id="ARBA00022670"/>
    </source>
</evidence>
<dbReference type="Pfam" id="PF00557">
    <property type="entry name" value="Peptidase_M24"/>
    <property type="match status" value="1"/>
</dbReference>
<dbReference type="PANTHER" id="PTHR46112:SF2">
    <property type="entry name" value="XAA-PRO AMINOPEPTIDASE P-RELATED"/>
    <property type="match status" value="1"/>
</dbReference>
<dbReference type="EMBL" id="DTMM01000116">
    <property type="protein sequence ID" value="HFT93482.1"/>
    <property type="molecule type" value="Genomic_DNA"/>
</dbReference>
<protein>
    <submittedName>
        <fullName evidence="7">Aminopeptidase P family protein</fullName>
    </submittedName>
</protein>
<dbReference type="GO" id="GO:0046872">
    <property type="term" value="F:metal ion binding"/>
    <property type="evidence" value="ECO:0007669"/>
    <property type="project" value="UniProtKB-KW"/>
</dbReference>
<dbReference type="SUPFAM" id="SSF55920">
    <property type="entry name" value="Creatinase/aminopeptidase"/>
    <property type="match status" value="1"/>
</dbReference>
<keyword evidence="3" id="KW-0378">Hydrolase</keyword>
<evidence type="ECO:0000259" key="6">
    <source>
        <dbReference type="Pfam" id="PF00557"/>
    </source>
</evidence>
<evidence type="ECO:0000256" key="2">
    <source>
        <dbReference type="ARBA" id="ARBA00022723"/>
    </source>
</evidence>
<dbReference type="GO" id="GO:0008237">
    <property type="term" value="F:metallopeptidase activity"/>
    <property type="evidence" value="ECO:0007669"/>
    <property type="project" value="UniProtKB-KW"/>
</dbReference>
<evidence type="ECO:0000256" key="5">
    <source>
        <dbReference type="RuleBase" id="RU000590"/>
    </source>
</evidence>
<organism evidence="7">
    <name type="scientific">Leptospirillum ferriphilum</name>
    <dbReference type="NCBI Taxonomy" id="178606"/>
    <lineage>
        <taxon>Bacteria</taxon>
        <taxon>Pseudomonadati</taxon>
        <taxon>Nitrospirota</taxon>
        <taxon>Nitrospiria</taxon>
        <taxon>Nitrospirales</taxon>
        <taxon>Nitrospiraceae</taxon>
        <taxon>Leptospirillum</taxon>
    </lineage>
</organism>
<evidence type="ECO:0000313" key="7">
    <source>
        <dbReference type="EMBL" id="HFT93482.1"/>
    </source>
</evidence>
<name>A0A7C3LSG7_9BACT</name>
<reference evidence="7" key="1">
    <citation type="journal article" date="2020" name="mSystems">
        <title>Genome- and Community-Level Interaction Insights into Carbon Utilization and Element Cycling Functions of Hydrothermarchaeota in Hydrothermal Sediment.</title>
        <authorList>
            <person name="Zhou Z."/>
            <person name="Liu Y."/>
            <person name="Xu W."/>
            <person name="Pan J."/>
            <person name="Luo Z.H."/>
            <person name="Li M."/>
        </authorList>
    </citation>
    <scope>NUCLEOTIDE SEQUENCE [LARGE SCALE GENOMIC DNA]</scope>
    <source>
        <strain evidence="7">SpSt-902</strain>
    </source>
</reference>
<proteinExistence type="inferred from homology"/>
<gene>
    <name evidence="7" type="ORF">ENX03_05990</name>
</gene>
<dbReference type="InterPro" id="IPR000994">
    <property type="entry name" value="Pept_M24"/>
</dbReference>
<dbReference type="PROSITE" id="PS00491">
    <property type="entry name" value="PROLINE_PEPTIDASE"/>
    <property type="match status" value="1"/>
</dbReference>
<keyword evidence="1" id="KW-0645">Protease</keyword>
<comment type="caution">
    <text evidence="7">The sequence shown here is derived from an EMBL/GenBank/DDBJ whole genome shotgun (WGS) entry which is preliminary data.</text>
</comment>